<dbReference type="Pfam" id="PF00934">
    <property type="entry name" value="PE"/>
    <property type="match status" value="1"/>
</dbReference>
<organism evidence="2 3">
    <name type="scientific">Mycobacterium szulgai</name>
    <dbReference type="NCBI Taxonomy" id="1787"/>
    <lineage>
        <taxon>Bacteria</taxon>
        <taxon>Bacillati</taxon>
        <taxon>Actinomycetota</taxon>
        <taxon>Actinomycetes</taxon>
        <taxon>Mycobacteriales</taxon>
        <taxon>Mycobacteriaceae</taxon>
        <taxon>Mycobacterium</taxon>
    </lineage>
</organism>
<reference evidence="2 3" key="1">
    <citation type="submission" date="2016-01" db="EMBL/GenBank/DDBJ databases">
        <title>The new phylogeny of the genus Mycobacterium.</title>
        <authorList>
            <person name="Tarcisio F."/>
            <person name="Conor M."/>
            <person name="Antonella G."/>
            <person name="Elisabetta G."/>
            <person name="Giulia F.S."/>
            <person name="Sara T."/>
            <person name="Anna F."/>
            <person name="Clotilde B."/>
            <person name="Roberto B."/>
            <person name="Veronica D.S."/>
            <person name="Fabio R."/>
            <person name="Monica P."/>
            <person name="Olivier J."/>
            <person name="Enrico T."/>
            <person name="Nicola S."/>
        </authorList>
    </citation>
    <scope>NUCLEOTIDE SEQUENCE [LARGE SCALE GENOMIC DNA]</scope>
    <source>
        <strain evidence="2 3">DSM 44166</strain>
    </source>
</reference>
<keyword evidence="3" id="KW-1185">Reference proteome</keyword>
<accession>A0A1X2FJP1</accession>
<dbReference type="SUPFAM" id="SSF140459">
    <property type="entry name" value="PE/PPE dimer-like"/>
    <property type="match status" value="1"/>
</dbReference>
<dbReference type="InterPro" id="IPR048996">
    <property type="entry name" value="PGRS_rpt"/>
</dbReference>
<evidence type="ECO:0000259" key="1">
    <source>
        <dbReference type="Pfam" id="PF00934"/>
    </source>
</evidence>
<proteinExistence type="predicted"/>
<dbReference type="InterPro" id="IPR000084">
    <property type="entry name" value="PE-PGRS_N"/>
</dbReference>
<dbReference type="Pfam" id="PF21526">
    <property type="entry name" value="PGRS"/>
    <property type="match status" value="1"/>
</dbReference>
<gene>
    <name evidence="2" type="ORF">AWC27_17520</name>
</gene>
<sequence>MTAASAGLSGIREALKQAEAAAAPSTVGIAVAAGDEVSAAIANLFGTFAQDYRTLSAQAALFHDEFVRALTAAGGTYAAAEAANRSPLQALERDLFRAINAPTEDLFGRPLIGNGANGAAGTGQAGGDGGILFGNGGNGGSGAPGGNGGRGGSAGLFGRGGNGGAGGCT</sequence>
<evidence type="ECO:0000313" key="3">
    <source>
        <dbReference type="Proteomes" id="UP000193317"/>
    </source>
</evidence>
<evidence type="ECO:0000313" key="2">
    <source>
        <dbReference type="EMBL" id="ORX18642.1"/>
    </source>
</evidence>
<dbReference type="EMBL" id="LQPW01000007">
    <property type="protein sequence ID" value="ORX18642.1"/>
    <property type="molecule type" value="Genomic_DNA"/>
</dbReference>
<dbReference type="Proteomes" id="UP000193317">
    <property type="component" value="Unassembled WGS sequence"/>
</dbReference>
<dbReference type="Gene3D" id="1.10.287.850">
    <property type="entry name" value="HP0062-like domain"/>
    <property type="match status" value="1"/>
</dbReference>
<feature type="domain" description="PE" evidence="1">
    <location>
        <begin position="1"/>
        <end position="84"/>
    </location>
</feature>
<protein>
    <recommendedName>
        <fullName evidence="1">PE domain-containing protein</fullName>
    </recommendedName>
</protein>
<name>A0A1X2FJP1_MYCSZ</name>
<dbReference type="InterPro" id="IPR038332">
    <property type="entry name" value="PPE_sf"/>
</dbReference>
<comment type="caution">
    <text evidence="2">The sequence shown here is derived from an EMBL/GenBank/DDBJ whole genome shotgun (WGS) entry which is preliminary data.</text>
</comment>
<dbReference type="AlphaFoldDB" id="A0A1X2FJP1"/>